<evidence type="ECO:0000313" key="2">
    <source>
        <dbReference type="EMBL" id="RFA36873.1"/>
    </source>
</evidence>
<sequence length="490" mass="54721">MSALSPFSANPAIRRQLCDPNAQCDFEQLLYEECQVVVLDMPMRLFGDTSHLVARLLRQRMMQAVISRSNARLEGYGSERFTFLLADEFQRHLALQGDAISSGSLDDAAWFESSREYGHINIVATQGVASLLHRADGDIASVNALLQNFGTMIALPTHDPHTHHQLAGWSRGIVRDDVLDSLAAAGAVGRGIIFSHHLERHNGPLIARIKTGHISGHPHMGRHLNEAFSRLPSNRFQINDNRQVRNPYVGSGANKPGRPSKAWNREDVERACGELREWFSHRHCTHSAEYLAAAQEIARSHNGEERQRCDYRFGGHRVDLLVVAPTAHHDEVQTLIEILHSDAAPDLGSIQHRIRLPLTAAQQLADALDSFCATLMEDDKTPPAKQPPLNCAIGDTPWTLYAFGRQAHAHLHLRRHGATPDEPTLDAGFGLHTACWLQTAIRGWLEVALHPAPLDNEDRIDVESPLPEKWLNPLVNDLENLWDDDFKSEQ</sequence>
<name>A0A3E0WXI1_9GAMM</name>
<evidence type="ECO:0008006" key="4">
    <source>
        <dbReference type="Google" id="ProtNLM"/>
    </source>
</evidence>
<keyword evidence="3" id="KW-1185">Reference proteome</keyword>
<dbReference type="EMBL" id="NFZW01000008">
    <property type="protein sequence ID" value="RFA36873.1"/>
    <property type="molecule type" value="Genomic_DNA"/>
</dbReference>
<evidence type="ECO:0000256" key="1">
    <source>
        <dbReference type="SAM" id="MobiDB-lite"/>
    </source>
</evidence>
<organism evidence="2 3">
    <name type="scientific">Alkalilimnicola ehrlichii</name>
    <dbReference type="NCBI Taxonomy" id="351052"/>
    <lineage>
        <taxon>Bacteria</taxon>
        <taxon>Pseudomonadati</taxon>
        <taxon>Pseudomonadota</taxon>
        <taxon>Gammaproteobacteria</taxon>
        <taxon>Chromatiales</taxon>
        <taxon>Ectothiorhodospiraceae</taxon>
        <taxon>Alkalilimnicola</taxon>
    </lineage>
</organism>
<accession>A0A3E0WXI1</accession>
<feature type="region of interest" description="Disordered" evidence="1">
    <location>
        <begin position="245"/>
        <end position="264"/>
    </location>
</feature>
<proteinExistence type="predicted"/>
<reference evidence="3" key="1">
    <citation type="submission" date="2017-05" db="EMBL/GenBank/DDBJ databases">
        <authorList>
            <person name="Sharma S."/>
            <person name="Sidhu C."/>
            <person name="Pinnaka A.K."/>
        </authorList>
    </citation>
    <scope>NUCLEOTIDE SEQUENCE [LARGE SCALE GENOMIC DNA]</scope>
    <source>
        <strain evidence="3">AK93</strain>
    </source>
</reference>
<dbReference type="Proteomes" id="UP000256763">
    <property type="component" value="Unassembled WGS sequence"/>
</dbReference>
<dbReference type="AlphaFoldDB" id="A0A3E0WXI1"/>
<comment type="caution">
    <text evidence="2">The sequence shown here is derived from an EMBL/GenBank/DDBJ whole genome shotgun (WGS) entry which is preliminary data.</text>
</comment>
<protein>
    <recommendedName>
        <fullName evidence="4">TraD/TraG TraM recognition site domain-containing protein</fullName>
    </recommendedName>
</protein>
<evidence type="ECO:0000313" key="3">
    <source>
        <dbReference type="Proteomes" id="UP000256763"/>
    </source>
</evidence>
<gene>
    <name evidence="2" type="ORF">CAL65_10175</name>
</gene>